<evidence type="ECO:0000313" key="4">
    <source>
        <dbReference type="Proteomes" id="UP000000753"/>
    </source>
</evidence>
<dbReference type="HOGENOM" id="CLU_123935_0_0_6"/>
<feature type="transmembrane region" description="Helical" evidence="1">
    <location>
        <begin position="43"/>
        <end position="61"/>
    </location>
</feature>
<reference evidence="3 4" key="1">
    <citation type="journal article" date="2008" name="PLoS ONE">
        <title>Environmental adaptation: genomic analysis of the piezotolerant and psychrotolerant deep-sea iron reducing bacterium Shewanella piezotolerans WP3.</title>
        <authorList>
            <person name="Wang F."/>
            <person name="Wang J."/>
            <person name="Jian H."/>
            <person name="Zhang B."/>
            <person name="Li S."/>
            <person name="Wang F."/>
            <person name="Zeng X."/>
            <person name="Gao L."/>
            <person name="Bartlett D.H."/>
            <person name="Yu J."/>
            <person name="Hu S."/>
            <person name="Xiao X."/>
        </authorList>
    </citation>
    <scope>NUCLEOTIDE SEQUENCE [LARGE SCALE GENOMIC DNA]</scope>
    <source>
        <strain evidence="4">WP3 / JCM 13877</strain>
    </source>
</reference>
<dbReference type="OrthoDB" id="5767765at2"/>
<dbReference type="STRING" id="225849.swp_2208"/>
<keyword evidence="4" id="KW-1185">Reference proteome</keyword>
<proteinExistence type="predicted"/>
<feature type="domain" description="Bacterial Pleckstrin homology" evidence="2">
    <location>
        <begin position="69"/>
        <end position="167"/>
    </location>
</feature>
<evidence type="ECO:0000256" key="1">
    <source>
        <dbReference type="SAM" id="Phobius"/>
    </source>
</evidence>
<keyword evidence="1" id="KW-1133">Transmembrane helix</keyword>
<keyword evidence="1" id="KW-0472">Membrane</keyword>
<gene>
    <name evidence="3" type="ordered locus">swp_2208</name>
</gene>
<organism evidence="3 4">
    <name type="scientific">Shewanella piezotolerans (strain WP3 / JCM 13877)</name>
    <dbReference type="NCBI Taxonomy" id="225849"/>
    <lineage>
        <taxon>Bacteria</taxon>
        <taxon>Pseudomonadati</taxon>
        <taxon>Pseudomonadota</taxon>
        <taxon>Gammaproteobacteria</taxon>
        <taxon>Alteromonadales</taxon>
        <taxon>Shewanellaceae</taxon>
        <taxon>Shewanella</taxon>
    </lineage>
</organism>
<protein>
    <recommendedName>
        <fullName evidence="2">Bacterial Pleckstrin homology domain-containing protein</fullName>
    </recommendedName>
</protein>
<dbReference type="EMBL" id="CP000472">
    <property type="protein sequence ID" value="ACJ28958.1"/>
    <property type="molecule type" value="Genomic_DNA"/>
</dbReference>
<dbReference type="KEGG" id="swp:swp_2208"/>
<dbReference type="Pfam" id="PF10882">
    <property type="entry name" value="bPH_5"/>
    <property type="match status" value="1"/>
</dbReference>
<dbReference type="InterPro" id="IPR027783">
    <property type="entry name" value="Bacterial_PH-related"/>
</dbReference>
<evidence type="ECO:0000259" key="2">
    <source>
        <dbReference type="Pfam" id="PF10882"/>
    </source>
</evidence>
<sequence>MTQIFALTPLGVTGTLSFIALLIGLIGIGIYIYYKALPQTSKVVIAAVLLPMVIAFSWMFYKVNDAKLIVTADLITIDVPFYQFSLPIEEVDLVGVRQLNWSAETDTEFKPDLRVNGVGMPGFQLGWFSLGGHSKAFVAVTETDNVVLIPTVQGYPILLSLEQPEALLSHFK</sequence>
<name>B8CM34_SHEPW</name>
<accession>B8CM34</accession>
<evidence type="ECO:0000313" key="3">
    <source>
        <dbReference type="EMBL" id="ACJ28958.1"/>
    </source>
</evidence>
<dbReference type="eggNOG" id="ENOG5032VI3">
    <property type="taxonomic scope" value="Bacteria"/>
</dbReference>
<dbReference type="AlphaFoldDB" id="B8CM34"/>
<dbReference type="Proteomes" id="UP000000753">
    <property type="component" value="Chromosome"/>
</dbReference>
<keyword evidence="1" id="KW-0812">Transmembrane</keyword>
<feature type="transmembrane region" description="Helical" evidence="1">
    <location>
        <begin position="12"/>
        <end position="34"/>
    </location>
</feature>
<dbReference type="RefSeq" id="WP_020912319.1">
    <property type="nucleotide sequence ID" value="NC_011566.1"/>
</dbReference>